<evidence type="ECO:0000313" key="2">
    <source>
        <dbReference type="EMBL" id="OTG15642.1"/>
    </source>
</evidence>
<keyword evidence="3" id="KW-1185">Reference proteome</keyword>
<evidence type="ECO:0000313" key="1">
    <source>
        <dbReference type="EMBL" id="KAF5791441.1"/>
    </source>
</evidence>
<gene>
    <name evidence="2" type="ORF">HannXRQ_Chr09g0262611</name>
    <name evidence="1" type="ORF">HanXRQr2_Chr09g0394791</name>
</gene>
<dbReference type="Proteomes" id="UP000215914">
    <property type="component" value="Chromosome 9"/>
</dbReference>
<proteinExistence type="predicted"/>
<dbReference type="EMBL" id="MNCJ02000324">
    <property type="protein sequence ID" value="KAF5791441.1"/>
    <property type="molecule type" value="Genomic_DNA"/>
</dbReference>
<protein>
    <submittedName>
        <fullName evidence="2">Uncharacterized protein</fullName>
    </submittedName>
</protein>
<dbReference type="Gramene" id="mRNA:HanXRQr2_Chr09g0394791">
    <property type="protein sequence ID" value="mRNA:HanXRQr2_Chr09g0394791"/>
    <property type="gene ID" value="HanXRQr2_Chr09g0394791"/>
</dbReference>
<evidence type="ECO:0000313" key="3">
    <source>
        <dbReference type="Proteomes" id="UP000215914"/>
    </source>
</evidence>
<organism evidence="2 3">
    <name type="scientific">Helianthus annuus</name>
    <name type="common">Common sunflower</name>
    <dbReference type="NCBI Taxonomy" id="4232"/>
    <lineage>
        <taxon>Eukaryota</taxon>
        <taxon>Viridiplantae</taxon>
        <taxon>Streptophyta</taxon>
        <taxon>Embryophyta</taxon>
        <taxon>Tracheophyta</taxon>
        <taxon>Spermatophyta</taxon>
        <taxon>Magnoliopsida</taxon>
        <taxon>eudicotyledons</taxon>
        <taxon>Gunneridae</taxon>
        <taxon>Pentapetalae</taxon>
        <taxon>asterids</taxon>
        <taxon>campanulids</taxon>
        <taxon>Asterales</taxon>
        <taxon>Asteraceae</taxon>
        <taxon>Asteroideae</taxon>
        <taxon>Heliantheae alliance</taxon>
        <taxon>Heliantheae</taxon>
        <taxon>Helianthus</taxon>
    </lineage>
</organism>
<dbReference type="AlphaFoldDB" id="A0A251TYH6"/>
<reference evidence="2" key="2">
    <citation type="submission" date="2017-02" db="EMBL/GenBank/DDBJ databases">
        <title>Sunflower complete genome.</title>
        <authorList>
            <person name="Langlade N."/>
            <person name="Munos S."/>
        </authorList>
    </citation>
    <scope>NUCLEOTIDE SEQUENCE [LARGE SCALE GENOMIC DNA]</scope>
    <source>
        <tissue evidence="2">Leaves</tissue>
    </source>
</reference>
<dbReference type="EMBL" id="CM007898">
    <property type="protein sequence ID" value="OTG15642.1"/>
    <property type="molecule type" value="Genomic_DNA"/>
</dbReference>
<reference evidence="1" key="3">
    <citation type="submission" date="2020-06" db="EMBL/GenBank/DDBJ databases">
        <title>Helianthus annuus Genome sequencing and assembly Release 2.</title>
        <authorList>
            <person name="Gouzy J."/>
            <person name="Langlade N."/>
            <person name="Munos S."/>
        </authorList>
    </citation>
    <scope>NUCLEOTIDE SEQUENCE</scope>
    <source>
        <tissue evidence="1">Leaves</tissue>
    </source>
</reference>
<dbReference type="InParanoid" id="A0A251TYH6"/>
<name>A0A251TYH6_HELAN</name>
<sequence>MSHSIFLLPSPLPHMILVRSRWVDYVKTLNTPVRVSRPQADMVATTVILLRRCNSQLRSKSHNYNSCYKLTLHDLFCINGRYSNYFKEIHNGVGG</sequence>
<accession>A0A251TYH6</accession>
<reference evidence="1 3" key="1">
    <citation type="journal article" date="2017" name="Nature">
        <title>The sunflower genome provides insights into oil metabolism, flowering and Asterid evolution.</title>
        <authorList>
            <person name="Badouin H."/>
            <person name="Gouzy J."/>
            <person name="Grassa C.J."/>
            <person name="Murat F."/>
            <person name="Staton S.E."/>
            <person name="Cottret L."/>
            <person name="Lelandais-Briere C."/>
            <person name="Owens G.L."/>
            <person name="Carrere S."/>
            <person name="Mayjonade B."/>
            <person name="Legrand L."/>
            <person name="Gill N."/>
            <person name="Kane N.C."/>
            <person name="Bowers J.E."/>
            <person name="Hubner S."/>
            <person name="Bellec A."/>
            <person name="Berard A."/>
            <person name="Berges H."/>
            <person name="Blanchet N."/>
            <person name="Boniface M.C."/>
            <person name="Brunel D."/>
            <person name="Catrice O."/>
            <person name="Chaidir N."/>
            <person name="Claudel C."/>
            <person name="Donnadieu C."/>
            <person name="Faraut T."/>
            <person name="Fievet G."/>
            <person name="Helmstetter N."/>
            <person name="King M."/>
            <person name="Knapp S.J."/>
            <person name="Lai Z."/>
            <person name="Le Paslier M.C."/>
            <person name="Lippi Y."/>
            <person name="Lorenzon L."/>
            <person name="Mandel J.R."/>
            <person name="Marage G."/>
            <person name="Marchand G."/>
            <person name="Marquand E."/>
            <person name="Bret-Mestries E."/>
            <person name="Morien E."/>
            <person name="Nambeesan S."/>
            <person name="Nguyen T."/>
            <person name="Pegot-Espagnet P."/>
            <person name="Pouilly N."/>
            <person name="Raftis F."/>
            <person name="Sallet E."/>
            <person name="Schiex T."/>
            <person name="Thomas J."/>
            <person name="Vandecasteele C."/>
            <person name="Vares D."/>
            <person name="Vear F."/>
            <person name="Vautrin S."/>
            <person name="Crespi M."/>
            <person name="Mangin B."/>
            <person name="Burke J.M."/>
            <person name="Salse J."/>
            <person name="Munos S."/>
            <person name="Vincourt P."/>
            <person name="Rieseberg L.H."/>
            <person name="Langlade N.B."/>
        </authorList>
    </citation>
    <scope>NUCLEOTIDE SEQUENCE [LARGE SCALE GENOMIC DNA]</scope>
    <source>
        <strain evidence="3">cv. SF193</strain>
        <tissue evidence="1">Leaves</tissue>
    </source>
</reference>